<reference evidence="10 11" key="1">
    <citation type="submission" date="2024-09" db="EMBL/GenBank/DDBJ databases">
        <authorList>
            <person name="Sun Q."/>
            <person name="Mori K."/>
        </authorList>
    </citation>
    <scope>NUCLEOTIDE SEQUENCE [LARGE SCALE GENOMIC DNA]</scope>
    <source>
        <strain evidence="10 11">JCM 4362</strain>
    </source>
</reference>
<proteinExistence type="inferred from homology"/>
<dbReference type="InterPro" id="IPR004236">
    <property type="entry name" value="Pept_S1_alpha_lytic"/>
</dbReference>
<comment type="similarity">
    <text evidence="1">Belongs to the peptidase S1 family.</text>
</comment>
<keyword evidence="3 8" id="KW-0732">Signal</keyword>
<evidence type="ECO:0000256" key="6">
    <source>
        <dbReference type="ARBA" id="ARBA00023145"/>
    </source>
</evidence>
<evidence type="ECO:0000256" key="7">
    <source>
        <dbReference type="ARBA" id="ARBA00023157"/>
    </source>
</evidence>
<keyword evidence="6" id="KW-0865">Zymogen</keyword>
<dbReference type="Proteomes" id="UP001589718">
    <property type="component" value="Unassembled WGS sequence"/>
</dbReference>
<comment type="caution">
    <text evidence="10">The sequence shown here is derived from an EMBL/GenBank/DDBJ whole genome shotgun (WGS) entry which is preliminary data.</text>
</comment>
<gene>
    <name evidence="10" type="ORF">ACFFTU_00515</name>
</gene>
<evidence type="ECO:0000256" key="8">
    <source>
        <dbReference type="SAM" id="SignalP"/>
    </source>
</evidence>
<evidence type="ECO:0000259" key="9">
    <source>
        <dbReference type="Pfam" id="PF02983"/>
    </source>
</evidence>
<keyword evidence="7" id="KW-1015">Disulfide bond</keyword>
<feature type="chain" id="PRO_5046555130" evidence="8">
    <location>
        <begin position="28"/>
        <end position="389"/>
    </location>
</feature>
<evidence type="ECO:0000256" key="2">
    <source>
        <dbReference type="ARBA" id="ARBA00022670"/>
    </source>
</evidence>
<organism evidence="10 11">
    <name type="scientific">Streptomyces cremeus</name>
    <dbReference type="NCBI Taxonomy" id="66881"/>
    <lineage>
        <taxon>Bacteria</taxon>
        <taxon>Bacillati</taxon>
        <taxon>Actinomycetota</taxon>
        <taxon>Actinomycetes</taxon>
        <taxon>Kitasatosporales</taxon>
        <taxon>Streptomycetaceae</taxon>
        <taxon>Streptomyces</taxon>
    </lineage>
</organism>
<keyword evidence="11" id="KW-1185">Reference proteome</keyword>
<dbReference type="Gene3D" id="2.40.10.10">
    <property type="entry name" value="Trypsin-like serine proteases"/>
    <property type="match status" value="2"/>
</dbReference>
<evidence type="ECO:0000256" key="3">
    <source>
        <dbReference type="ARBA" id="ARBA00022729"/>
    </source>
</evidence>
<dbReference type="InterPro" id="IPR001316">
    <property type="entry name" value="Pept_S1A_streptogrisin"/>
</dbReference>
<feature type="signal peptide" evidence="8">
    <location>
        <begin position="1"/>
        <end position="27"/>
    </location>
</feature>
<dbReference type="PROSITE" id="PS00134">
    <property type="entry name" value="TRYPSIN_HIS"/>
    <property type="match status" value="1"/>
</dbReference>
<dbReference type="RefSeq" id="WP_345220033.1">
    <property type="nucleotide sequence ID" value="NZ_BAAAXE010000005.1"/>
</dbReference>
<name>A0ABV5P5K0_STRCM</name>
<dbReference type="InterPro" id="IPR009003">
    <property type="entry name" value="Peptidase_S1_PA"/>
</dbReference>
<accession>A0ABV5P5K0</accession>
<keyword evidence="4" id="KW-0378">Hydrolase</keyword>
<keyword evidence="5" id="KW-0720">Serine protease</keyword>
<sequence length="389" mass="39660">MNLSRTYLAAATAGALLSVSAATSAQAEGPATAETRYQPQMISALADSLGTSEQAAVRRLDRQAEQQRILSGLGKDTAQGGAFFDTAGTLTVNVEDRKSAQKVEEAGLHARIPQRGQKALDRIKAQLDTKATQQTPTGVSAWSVDLASDTVTIEVHSDTGTAARAFLNTARSHGDAVRIVKGKQPLEPQAVVAPGSKMTIGGGYCSVGFGARTSSGKQYLVSAGHCVEGLPDLYSNSAHFAKGTHTRYTTGQSSVDVGVAAVDSDDSIATAVTTYGQAGTVAVKGSTRAAAGAALCKSGATTGWTCGKVKSYNNTVNYGGTMVSGLGSSSVCTEQGDSGGAYISGNQAQGMTSGGPVGQQCSGVNGTGSSYFQPLDDALAYYGLTLNTN</sequence>
<keyword evidence="2" id="KW-0645">Protease</keyword>
<dbReference type="InterPro" id="IPR035070">
    <property type="entry name" value="Streptogrisin_prodomain"/>
</dbReference>
<dbReference type="Gene3D" id="3.30.300.50">
    <property type="match status" value="2"/>
</dbReference>
<evidence type="ECO:0000313" key="11">
    <source>
        <dbReference type="Proteomes" id="UP001589718"/>
    </source>
</evidence>
<dbReference type="CDD" id="cd21112">
    <property type="entry name" value="alphaLP-like"/>
    <property type="match status" value="1"/>
</dbReference>
<dbReference type="Pfam" id="PF02983">
    <property type="entry name" value="Pro_Al_protease"/>
    <property type="match status" value="1"/>
</dbReference>
<feature type="domain" description="Peptidase S1A alpha-lytic prodomain" evidence="9">
    <location>
        <begin position="117"/>
        <end position="171"/>
    </location>
</feature>
<dbReference type="PROSITE" id="PS00135">
    <property type="entry name" value="TRYPSIN_SER"/>
    <property type="match status" value="1"/>
</dbReference>
<evidence type="ECO:0000256" key="4">
    <source>
        <dbReference type="ARBA" id="ARBA00022801"/>
    </source>
</evidence>
<evidence type="ECO:0000313" key="10">
    <source>
        <dbReference type="EMBL" id="MFB9518447.1"/>
    </source>
</evidence>
<dbReference type="InterPro" id="IPR018114">
    <property type="entry name" value="TRYPSIN_HIS"/>
</dbReference>
<dbReference type="PIRSF" id="PIRSF001134">
    <property type="entry name" value="Streptogrisin"/>
    <property type="match status" value="1"/>
</dbReference>
<dbReference type="InterPro" id="IPR043504">
    <property type="entry name" value="Peptidase_S1_PA_chymotrypsin"/>
</dbReference>
<dbReference type="PRINTS" id="PR00861">
    <property type="entry name" value="ALYTICPTASE"/>
</dbReference>
<dbReference type="EMBL" id="JBHMCR010000001">
    <property type="protein sequence ID" value="MFB9518447.1"/>
    <property type="molecule type" value="Genomic_DNA"/>
</dbReference>
<evidence type="ECO:0000256" key="1">
    <source>
        <dbReference type="ARBA" id="ARBA00007664"/>
    </source>
</evidence>
<dbReference type="SUPFAM" id="SSF50494">
    <property type="entry name" value="Trypsin-like serine proteases"/>
    <property type="match status" value="1"/>
</dbReference>
<dbReference type="InterPro" id="IPR033116">
    <property type="entry name" value="TRYPSIN_SER"/>
</dbReference>
<evidence type="ECO:0000256" key="5">
    <source>
        <dbReference type="ARBA" id="ARBA00022825"/>
    </source>
</evidence>
<protein>
    <submittedName>
        <fullName evidence="10">S1 family peptidase</fullName>
    </submittedName>
</protein>